<dbReference type="InterPro" id="IPR002126">
    <property type="entry name" value="Cadherin-like_dom"/>
</dbReference>
<dbReference type="GO" id="GO:0016020">
    <property type="term" value="C:membrane"/>
    <property type="evidence" value="ECO:0007669"/>
    <property type="project" value="InterPro"/>
</dbReference>
<reference evidence="5 6" key="1">
    <citation type="journal article" date="2003" name="PLoS Biol.">
        <title>The genome sequence of Caenorhabditis briggsae: a platform for comparative genomics.</title>
        <authorList>
            <person name="Stein L.D."/>
            <person name="Bao Z."/>
            <person name="Blasiar D."/>
            <person name="Blumenthal T."/>
            <person name="Brent M.R."/>
            <person name="Chen N."/>
            <person name="Chinwalla A."/>
            <person name="Clarke L."/>
            <person name="Clee C."/>
            <person name="Coghlan A."/>
            <person name="Coulson A."/>
            <person name="D'Eustachio P."/>
            <person name="Fitch D.H."/>
            <person name="Fulton L.A."/>
            <person name="Fulton R.E."/>
            <person name="Griffiths-Jones S."/>
            <person name="Harris T.W."/>
            <person name="Hillier L.W."/>
            <person name="Kamath R."/>
            <person name="Kuwabara P.E."/>
            <person name="Mardis E.R."/>
            <person name="Marra M.A."/>
            <person name="Miner T.L."/>
            <person name="Minx P."/>
            <person name="Mullikin J.C."/>
            <person name="Plumb R.W."/>
            <person name="Rogers J."/>
            <person name="Schein J.E."/>
            <person name="Sohrmann M."/>
            <person name="Spieth J."/>
            <person name="Stajich J.E."/>
            <person name="Wei C."/>
            <person name="Willey D."/>
            <person name="Wilson R.K."/>
            <person name="Durbin R."/>
            <person name="Waterston R.H."/>
        </authorList>
    </citation>
    <scope>NUCLEOTIDE SEQUENCE [LARGE SCALE GENOMIC DNA]</scope>
    <source>
        <strain evidence="5 6">AF16</strain>
    </source>
</reference>
<dbReference type="RefSeq" id="XP_002634915.1">
    <property type="nucleotide sequence ID" value="XM_002634869.1"/>
</dbReference>
<dbReference type="STRING" id="6238.A8Y2G0"/>
<proteinExistence type="predicted"/>
<dbReference type="OMA" id="SSEEMRM"/>
<dbReference type="InterPro" id="IPR015919">
    <property type="entry name" value="Cadherin-like_sf"/>
</dbReference>
<dbReference type="GeneID" id="8576910"/>
<dbReference type="eggNOG" id="ENOG502S3XS">
    <property type="taxonomic scope" value="Eukaryota"/>
</dbReference>
<feature type="compositionally biased region" description="Polar residues" evidence="2">
    <location>
        <begin position="65"/>
        <end position="74"/>
    </location>
</feature>
<sequence length="887" mass="99639">MGKLEKFGRSLLKKFGGKNGRSSSRRRREEEATSTATSSDEELTVTRGDGFVHKFQVVPPDDDLQMTSDLPTSSEEMRMGSPAASDEGSAGYATDDTALSSLGPLDIKRVSVDYSESQGYYSNAELSPIPRIEVTLPDSEKVSPRSPVPRSQLEESSLPKVPKILGVTVPLAERILAEQENHQPSHVEVRTPLYHKKSQEFPRIDVRNRMKKHDPIYKSSSQLLSSKTTEDSGKFERSATLSNLTASEEEDPIDRFMKSHIYKTKMITTVFEAKDRGFEEISLDVMHEIDRWFEGKNMMAVACELHWSVPRGKWSRQLECQLKEKLLQALRENNKRLLYLRGMGTGKTPVKLAESKTVENISRDRNTDSVRGIYQRSYTRLLTYLHKETPEWHSQYWTLQDLQNSDDVTTSSEFHPIQPEPQKFLFDSEPADLLITASNSEDERVTSSTILKIHVENLNDNEPRFLENGLPVFRILRNTTKPTAIGRLTAQDPDSDPIFYHLLPNCGSTEISKIFSIDSEFGEISYHPKTTVDSGKFEICFVATSQNDLDTSEVFFDGNKPNFRKVLVDFVDSEIPENSGKLSGLSGNMTISKVGEILDKIEIPILMNSVGTSGEFDLKNLNFAPANYELGRDMISPERAVELNKKTGELVANGRIVDTPQGVYTAEIGKGGSVALKQLHHIRNDRKLRYVLSMSRNEFGANLEKFKRQILEAIEKDDQKAGKQLDIHFDEPKMDRKNSTWTSVCFYLTRENAILDDKQITALISPSNGHISKLHHIFKVQNVDACSPRASTTSSESTAPIDVPLNTVILIGVVGLLIIALIGLLIFVCCVSKYQRYLKQKTERMRSSSSAGSYYKSPNLIPPPPPGYIHTPPLLPPPPPPQAIAYY</sequence>
<accession>A8Y2G0</accession>
<keyword evidence="3" id="KW-0812">Transmembrane</keyword>
<dbReference type="PROSITE" id="PS50268">
    <property type="entry name" value="CADHERIN_2"/>
    <property type="match status" value="1"/>
</dbReference>
<dbReference type="AlphaFoldDB" id="A8Y2G0"/>
<evidence type="ECO:0000256" key="2">
    <source>
        <dbReference type="SAM" id="MobiDB-lite"/>
    </source>
</evidence>
<dbReference type="GO" id="GO:0005509">
    <property type="term" value="F:calcium ion binding"/>
    <property type="evidence" value="ECO:0007669"/>
    <property type="project" value="UniProtKB-UniRule"/>
</dbReference>
<dbReference type="Proteomes" id="UP000008549">
    <property type="component" value="Unassembled WGS sequence"/>
</dbReference>
<feature type="domain" description="Cadherin" evidence="4">
    <location>
        <begin position="426"/>
        <end position="465"/>
    </location>
</feature>
<evidence type="ECO:0000259" key="4">
    <source>
        <dbReference type="PROSITE" id="PS50268"/>
    </source>
</evidence>
<reference evidence="5 6" key="2">
    <citation type="journal article" date="2011" name="PLoS Genet.">
        <title>Caenorhabditis briggsae recombinant inbred line genotypes reveal inter-strain incompatibility and the evolution of recombination.</title>
        <authorList>
            <person name="Ross J.A."/>
            <person name="Koboldt D.C."/>
            <person name="Staisch J.E."/>
            <person name="Chamberlin H.M."/>
            <person name="Gupta B.P."/>
            <person name="Miller R.D."/>
            <person name="Baird S.E."/>
            <person name="Haag E.S."/>
        </authorList>
    </citation>
    <scope>NUCLEOTIDE SEQUENCE [LARGE SCALE GENOMIC DNA]</scope>
    <source>
        <strain evidence="5 6">AF16</strain>
    </source>
</reference>
<dbReference type="SUPFAM" id="SSF49313">
    <property type="entry name" value="Cadherin-like"/>
    <property type="match status" value="1"/>
</dbReference>
<keyword evidence="3" id="KW-0472">Membrane</keyword>
<keyword evidence="1" id="KW-0106">Calcium</keyword>
<gene>
    <name evidence="5" type="ORF">CBG22514</name>
    <name evidence="5" type="ORF">CBG_22514</name>
</gene>
<name>A8Y2G0_CAEBR</name>
<organism evidence="5 6">
    <name type="scientific">Caenorhabditis briggsae</name>
    <dbReference type="NCBI Taxonomy" id="6238"/>
    <lineage>
        <taxon>Eukaryota</taxon>
        <taxon>Metazoa</taxon>
        <taxon>Ecdysozoa</taxon>
        <taxon>Nematoda</taxon>
        <taxon>Chromadorea</taxon>
        <taxon>Rhabditida</taxon>
        <taxon>Rhabditina</taxon>
        <taxon>Rhabditomorpha</taxon>
        <taxon>Rhabditoidea</taxon>
        <taxon>Rhabditidae</taxon>
        <taxon>Peloderinae</taxon>
        <taxon>Caenorhabditis</taxon>
    </lineage>
</organism>
<feature type="region of interest" description="Disordered" evidence="2">
    <location>
        <begin position="217"/>
        <end position="236"/>
    </location>
</feature>
<evidence type="ECO:0000313" key="5">
    <source>
        <dbReference type="EMBL" id="CAP39082.1"/>
    </source>
</evidence>
<dbReference type="EMBL" id="HE600977">
    <property type="protein sequence ID" value="CAP39082.1"/>
    <property type="molecule type" value="Genomic_DNA"/>
</dbReference>
<feature type="compositionally biased region" description="Low complexity" evidence="2">
    <location>
        <begin position="218"/>
        <end position="227"/>
    </location>
</feature>
<keyword evidence="3" id="KW-1133">Transmembrane helix</keyword>
<dbReference type="Gene3D" id="2.60.40.60">
    <property type="entry name" value="Cadherins"/>
    <property type="match status" value="1"/>
</dbReference>
<evidence type="ECO:0000256" key="1">
    <source>
        <dbReference type="PROSITE-ProRule" id="PRU00043"/>
    </source>
</evidence>
<keyword evidence="6" id="KW-1185">Reference proteome</keyword>
<dbReference type="KEGG" id="cbr:CBG_22514"/>
<dbReference type="CTD" id="8576910"/>
<evidence type="ECO:0000256" key="3">
    <source>
        <dbReference type="SAM" id="Phobius"/>
    </source>
</evidence>
<protein>
    <submittedName>
        <fullName evidence="5">Protein CBG22514</fullName>
    </submittedName>
</protein>
<feature type="region of interest" description="Disordered" evidence="2">
    <location>
        <begin position="1"/>
        <end position="99"/>
    </location>
</feature>
<evidence type="ECO:0000313" key="6">
    <source>
        <dbReference type="Proteomes" id="UP000008549"/>
    </source>
</evidence>
<dbReference type="HOGENOM" id="CLU_015646_0_0_1"/>
<dbReference type="InParanoid" id="A8Y2G0"/>
<dbReference type="GO" id="GO:0007156">
    <property type="term" value="P:homophilic cell adhesion via plasma membrane adhesion molecules"/>
    <property type="evidence" value="ECO:0007669"/>
    <property type="project" value="InterPro"/>
</dbReference>
<feature type="transmembrane region" description="Helical" evidence="3">
    <location>
        <begin position="808"/>
        <end position="831"/>
    </location>
</feature>
<dbReference type="CDD" id="cd11304">
    <property type="entry name" value="Cadherin_repeat"/>
    <property type="match status" value="1"/>
</dbReference>